<protein>
    <submittedName>
        <fullName evidence="2">Uncharacterized protein</fullName>
    </submittedName>
</protein>
<name>A0A9D2FF11_9FIRM</name>
<sequence length="48" mass="5084">MFRASEAAIRLLTEAQARAEEAYLAAEPPPLALPGREEPPLPKGGPPC</sequence>
<accession>A0A9D2FF11</accession>
<dbReference type="AlphaFoldDB" id="A0A9D2FF11"/>
<evidence type="ECO:0000256" key="1">
    <source>
        <dbReference type="SAM" id="MobiDB-lite"/>
    </source>
</evidence>
<evidence type="ECO:0000313" key="2">
    <source>
        <dbReference type="EMBL" id="HIZ57352.1"/>
    </source>
</evidence>
<organism evidence="2 3">
    <name type="scientific">Candidatus Faecalibacterium gallistercoris</name>
    <dbReference type="NCBI Taxonomy" id="2838579"/>
    <lineage>
        <taxon>Bacteria</taxon>
        <taxon>Bacillati</taxon>
        <taxon>Bacillota</taxon>
        <taxon>Clostridia</taxon>
        <taxon>Eubacteriales</taxon>
        <taxon>Oscillospiraceae</taxon>
        <taxon>Faecalibacterium</taxon>
    </lineage>
</organism>
<reference evidence="2" key="2">
    <citation type="submission" date="2021-04" db="EMBL/GenBank/DDBJ databases">
        <authorList>
            <person name="Gilroy R."/>
        </authorList>
    </citation>
    <scope>NUCLEOTIDE SEQUENCE</scope>
    <source>
        <strain evidence="2">ChiBcec16-3735</strain>
    </source>
</reference>
<dbReference type="Proteomes" id="UP000824065">
    <property type="component" value="Unassembled WGS sequence"/>
</dbReference>
<reference evidence="2" key="1">
    <citation type="journal article" date="2021" name="PeerJ">
        <title>Extensive microbial diversity within the chicken gut microbiome revealed by metagenomics and culture.</title>
        <authorList>
            <person name="Gilroy R."/>
            <person name="Ravi A."/>
            <person name="Getino M."/>
            <person name="Pursley I."/>
            <person name="Horton D.L."/>
            <person name="Alikhan N.F."/>
            <person name="Baker D."/>
            <person name="Gharbi K."/>
            <person name="Hall N."/>
            <person name="Watson M."/>
            <person name="Adriaenssens E.M."/>
            <person name="Foster-Nyarko E."/>
            <person name="Jarju S."/>
            <person name="Secka A."/>
            <person name="Antonio M."/>
            <person name="Oren A."/>
            <person name="Chaudhuri R.R."/>
            <person name="La Ragione R."/>
            <person name="Hildebrand F."/>
            <person name="Pallen M.J."/>
        </authorList>
    </citation>
    <scope>NUCLEOTIDE SEQUENCE</scope>
    <source>
        <strain evidence="2">ChiBcec16-3735</strain>
    </source>
</reference>
<comment type="caution">
    <text evidence="2">The sequence shown here is derived from an EMBL/GenBank/DDBJ whole genome shotgun (WGS) entry which is preliminary data.</text>
</comment>
<gene>
    <name evidence="2" type="ORF">H9725_02010</name>
</gene>
<dbReference type="EMBL" id="DXBJ01000013">
    <property type="protein sequence ID" value="HIZ57352.1"/>
    <property type="molecule type" value="Genomic_DNA"/>
</dbReference>
<evidence type="ECO:0000313" key="3">
    <source>
        <dbReference type="Proteomes" id="UP000824065"/>
    </source>
</evidence>
<proteinExistence type="predicted"/>
<feature type="region of interest" description="Disordered" evidence="1">
    <location>
        <begin position="26"/>
        <end position="48"/>
    </location>
</feature>